<sequence length="83" mass="9405">MSVKVNHYARPISTNVKTFIESSFIEFFIGVICAVFAYFTYDYMIVLFLSTALIAVICLGLTIYNIYIIFQSVSTTPVNQTID</sequence>
<dbReference type="EMBL" id="JAKGAS010000001">
    <property type="protein sequence ID" value="MCF2946808.1"/>
    <property type="molecule type" value="Genomic_DNA"/>
</dbReference>
<keyword evidence="1" id="KW-0472">Membrane</keyword>
<keyword evidence="1" id="KW-1133">Transmembrane helix</keyword>
<protein>
    <recommendedName>
        <fullName evidence="4">Chlorhexidine efflux transporter domain-containing protein</fullName>
    </recommendedName>
</protein>
<feature type="transmembrane region" description="Helical" evidence="1">
    <location>
        <begin position="45"/>
        <end position="70"/>
    </location>
</feature>
<name>A0ABS9D436_9ALTE</name>
<gene>
    <name evidence="2" type="ORF">L0668_01715</name>
</gene>
<proteinExistence type="predicted"/>
<keyword evidence="1" id="KW-0812">Transmembrane</keyword>
<organism evidence="2 3">
    <name type="scientific">Paraglaciecola algarum</name>
    <dbReference type="NCBI Taxonomy" id="3050085"/>
    <lineage>
        <taxon>Bacteria</taxon>
        <taxon>Pseudomonadati</taxon>
        <taxon>Pseudomonadota</taxon>
        <taxon>Gammaproteobacteria</taxon>
        <taxon>Alteromonadales</taxon>
        <taxon>Alteromonadaceae</taxon>
        <taxon>Paraglaciecola</taxon>
    </lineage>
</organism>
<dbReference type="RefSeq" id="WP_235310328.1">
    <property type="nucleotide sequence ID" value="NZ_JAKGAS010000001.1"/>
</dbReference>
<evidence type="ECO:0000256" key="1">
    <source>
        <dbReference type="SAM" id="Phobius"/>
    </source>
</evidence>
<feature type="transmembrane region" description="Helical" evidence="1">
    <location>
        <begin position="20"/>
        <end position="39"/>
    </location>
</feature>
<reference evidence="2 3" key="1">
    <citation type="submission" date="2022-01" db="EMBL/GenBank/DDBJ databases">
        <title>Paraglaciecola sp. G1-23.</title>
        <authorList>
            <person name="Jin M.S."/>
            <person name="Han D.M."/>
            <person name="Kim H.M."/>
            <person name="Jeon C.O."/>
        </authorList>
    </citation>
    <scope>NUCLEOTIDE SEQUENCE [LARGE SCALE GENOMIC DNA]</scope>
    <source>
        <strain evidence="2 3">G1-23</strain>
    </source>
</reference>
<accession>A0ABS9D436</accession>
<keyword evidence="3" id="KW-1185">Reference proteome</keyword>
<evidence type="ECO:0000313" key="2">
    <source>
        <dbReference type="EMBL" id="MCF2946808.1"/>
    </source>
</evidence>
<dbReference type="Proteomes" id="UP001521137">
    <property type="component" value="Unassembled WGS sequence"/>
</dbReference>
<evidence type="ECO:0000313" key="3">
    <source>
        <dbReference type="Proteomes" id="UP001521137"/>
    </source>
</evidence>
<evidence type="ECO:0008006" key="4">
    <source>
        <dbReference type="Google" id="ProtNLM"/>
    </source>
</evidence>
<comment type="caution">
    <text evidence="2">The sequence shown here is derived from an EMBL/GenBank/DDBJ whole genome shotgun (WGS) entry which is preliminary data.</text>
</comment>